<dbReference type="PATRIC" id="fig|1618671.3.peg.822"/>
<dbReference type="InterPro" id="IPR002686">
    <property type="entry name" value="Transposase_17"/>
</dbReference>
<protein>
    <recommendedName>
        <fullName evidence="1">Transposase IS200-like domain-containing protein</fullName>
    </recommendedName>
</protein>
<reference evidence="2 3" key="1">
    <citation type="journal article" date="2015" name="Nature">
        <title>rRNA introns, odd ribosomes, and small enigmatic genomes across a large radiation of phyla.</title>
        <authorList>
            <person name="Brown C.T."/>
            <person name="Hug L.A."/>
            <person name="Thomas B.C."/>
            <person name="Sharon I."/>
            <person name="Castelle C.J."/>
            <person name="Singh A."/>
            <person name="Wilkins M.J."/>
            <person name="Williams K.H."/>
            <person name="Banfield J.F."/>
        </authorList>
    </citation>
    <scope>NUCLEOTIDE SEQUENCE [LARGE SCALE GENOMIC DNA]</scope>
</reference>
<dbReference type="STRING" id="1618671.UY67_C0027G0002"/>
<dbReference type="PANTHER" id="PTHR34322:SF2">
    <property type="entry name" value="TRANSPOSASE IS200-LIKE DOMAIN-CONTAINING PROTEIN"/>
    <property type="match status" value="1"/>
</dbReference>
<organism evidence="2 3">
    <name type="scientific">Candidatus Kaiserbacteria bacterium GW2011_GWA2_52_12</name>
    <dbReference type="NCBI Taxonomy" id="1618671"/>
    <lineage>
        <taxon>Bacteria</taxon>
        <taxon>Candidatus Kaiseribacteriota</taxon>
    </lineage>
</organism>
<dbReference type="PANTHER" id="PTHR34322">
    <property type="entry name" value="TRANSPOSASE, Y1_TNP DOMAIN-CONTAINING"/>
    <property type="match status" value="1"/>
</dbReference>
<name>A0A0G1WXA5_9BACT</name>
<dbReference type="GO" id="GO:0003677">
    <property type="term" value="F:DNA binding"/>
    <property type="evidence" value="ECO:0007669"/>
    <property type="project" value="InterPro"/>
</dbReference>
<evidence type="ECO:0000313" key="3">
    <source>
        <dbReference type="Proteomes" id="UP000034273"/>
    </source>
</evidence>
<dbReference type="GO" id="GO:0006313">
    <property type="term" value="P:DNA transposition"/>
    <property type="evidence" value="ECO:0007669"/>
    <property type="project" value="InterPro"/>
</dbReference>
<dbReference type="GO" id="GO:0004803">
    <property type="term" value="F:transposase activity"/>
    <property type="evidence" value="ECO:0007669"/>
    <property type="project" value="InterPro"/>
</dbReference>
<accession>A0A0G1WXA5</accession>
<dbReference type="Gene3D" id="3.30.70.1290">
    <property type="entry name" value="Transposase IS200-like"/>
    <property type="match status" value="1"/>
</dbReference>
<evidence type="ECO:0000313" key="2">
    <source>
        <dbReference type="EMBL" id="KKW23165.1"/>
    </source>
</evidence>
<feature type="domain" description="Transposase IS200-like" evidence="1">
    <location>
        <begin position="1"/>
        <end position="137"/>
    </location>
</feature>
<dbReference type="SUPFAM" id="SSF143422">
    <property type="entry name" value="Transposase IS200-like"/>
    <property type="match status" value="1"/>
</dbReference>
<dbReference type="SMART" id="SM01321">
    <property type="entry name" value="Y1_Tnp"/>
    <property type="match status" value="1"/>
</dbReference>
<proteinExistence type="predicted"/>
<dbReference type="EMBL" id="LCQW01000027">
    <property type="protein sequence ID" value="KKW23165.1"/>
    <property type="molecule type" value="Genomic_DNA"/>
</dbReference>
<dbReference type="InterPro" id="IPR036515">
    <property type="entry name" value="Transposase_17_sf"/>
</dbReference>
<dbReference type="AlphaFoldDB" id="A0A0G1WXA5"/>
<comment type="caution">
    <text evidence="2">The sequence shown here is derived from an EMBL/GenBank/DDBJ whole genome shotgun (WGS) entry which is preliminary data.</text>
</comment>
<dbReference type="Proteomes" id="UP000034273">
    <property type="component" value="Unassembled WGS sequence"/>
</dbReference>
<sequence length="218" mass="25801">MELYHVLNRGVDKRTIFNNTADHARFVHDLYEFNDKKPAPDAYRRGTWDFVSPTSDDRKKLVDLHGWCLMGNHYHLLVSERREGGITTFIRKLNIGYAKYYNDIHKRTGTLFQGRTKKILIERDAHFLHILHYIHLNPLDFVTGARGWRTGRLTNSEGALEHLKNYRWSSFQDYWGKKNFPSILRKDFFEDAYGGVKKKTESFLKDMEWDALETSLLE</sequence>
<evidence type="ECO:0000259" key="1">
    <source>
        <dbReference type="SMART" id="SM01321"/>
    </source>
</evidence>
<gene>
    <name evidence="2" type="ORF">UY67_C0027G0002</name>
</gene>